<keyword evidence="2" id="KW-1185">Reference proteome</keyword>
<gene>
    <name evidence="1" type="ORF">M0R45_007207</name>
</gene>
<protein>
    <submittedName>
        <fullName evidence="1">Uncharacterized protein</fullName>
    </submittedName>
</protein>
<evidence type="ECO:0000313" key="2">
    <source>
        <dbReference type="Proteomes" id="UP001457282"/>
    </source>
</evidence>
<dbReference type="EMBL" id="JBEDUW010000002">
    <property type="protein sequence ID" value="KAK9941501.1"/>
    <property type="molecule type" value="Genomic_DNA"/>
</dbReference>
<reference evidence="1 2" key="1">
    <citation type="journal article" date="2023" name="G3 (Bethesda)">
        <title>A chromosome-length genome assembly and annotation of blackberry (Rubus argutus, cv. 'Hillquist').</title>
        <authorList>
            <person name="Bruna T."/>
            <person name="Aryal R."/>
            <person name="Dudchenko O."/>
            <person name="Sargent D.J."/>
            <person name="Mead D."/>
            <person name="Buti M."/>
            <person name="Cavallini A."/>
            <person name="Hytonen T."/>
            <person name="Andres J."/>
            <person name="Pham M."/>
            <person name="Weisz D."/>
            <person name="Mascagni F."/>
            <person name="Usai G."/>
            <person name="Natali L."/>
            <person name="Bassil N."/>
            <person name="Fernandez G.E."/>
            <person name="Lomsadze A."/>
            <person name="Armour M."/>
            <person name="Olukolu B."/>
            <person name="Poorten T."/>
            <person name="Britton C."/>
            <person name="Davik J."/>
            <person name="Ashrafi H."/>
            <person name="Aiden E.L."/>
            <person name="Borodovsky M."/>
            <person name="Worthington M."/>
        </authorList>
    </citation>
    <scope>NUCLEOTIDE SEQUENCE [LARGE SCALE GENOMIC DNA]</scope>
    <source>
        <strain evidence="1">PI 553951</strain>
    </source>
</reference>
<dbReference type="AlphaFoldDB" id="A0AAW1XZ18"/>
<dbReference type="Proteomes" id="UP001457282">
    <property type="component" value="Unassembled WGS sequence"/>
</dbReference>
<proteinExistence type="predicted"/>
<organism evidence="1 2">
    <name type="scientific">Rubus argutus</name>
    <name type="common">Southern blackberry</name>
    <dbReference type="NCBI Taxonomy" id="59490"/>
    <lineage>
        <taxon>Eukaryota</taxon>
        <taxon>Viridiplantae</taxon>
        <taxon>Streptophyta</taxon>
        <taxon>Embryophyta</taxon>
        <taxon>Tracheophyta</taxon>
        <taxon>Spermatophyta</taxon>
        <taxon>Magnoliopsida</taxon>
        <taxon>eudicotyledons</taxon>
        <taxon>Gunneridae</taxon>
        <taxon>Pentapetalae</taxon>
        <taxon>rosids</taxon>
        <taxon>fabids</taxon>
        <taxon>Rosales</taxon>
        <taxon>Rosaceae</taxon>
        <taxon>Rosoideae</taxon>
        <taxon>Rosoideae incertae sedis</taxon>
        <taxon>Rubus</taxon>
    </lineage>
</organism>
<evidence type="ECO:0000313" key="1">
    <source>
        <dbReference type="EMBL" id="KAK9941501.1"/>
    </source>
</evidence>
<name>A0AAW1XZ18_RUBAR</name>
<sequence>MSHSHTSLWANANLVSARRVSNLQSNNKNHIFLFHWPLRGNEIESRLRGIHHQLDLVVQDDLHSFLQSSNLRGHIGFRSFAGSTLSWLNLWAISEENCGITERLEHAQMQLEILGETIEWH</sequence>
<comment type="caution">
    <text evidence="1">The sequence shown here is derived from an EMBL/GenBank/DDBJ whole genome shotgun (WGS) entry which is preliminary data.</text>
</comment>
<accession>A0AAW1XZ18</accession>